<dbReference type="Pfam" id="PF10974">
    <property type="entry name" value="DUF2804"/>
    <property type="match status" value="1"/>
</dbReference>
<protein>
    <recommendedName>
        <fullName evidence="3">DUF2804 domain-containing protein</fullName>
    </recommendedName>
</protein>
<gene>
    <name evidence="1" type="ORF">A4R43_35200</name>
</gene>
<evidence type="ECO:0000313" key="1">
    <source>
        <dbReference type="EMBL" id="AXB47047.1"/>
    </source>
</evidence>
<sequence length="266" mass="29411">MHALPWRGDGPGPLDPTRLTRFRGFRPLKRWRYVGVYGPRLQLCVGLVRIAGAPQSFWAVHDRDGGAFRERTVLRAAVELAGDRVVFPGGELRLTSAGERVEVVSRHGGHPIWTRKTPLRVHGWVEAGGSRIEVDSPGLLDESAGHHARVTEWRWSAGCGTDPAGRPVAWNLVDGIHDGSSSERTVWVGGTAVEVPPVRFADDLSSVTEANNELRFTVEEERSRHDRLFLVDSAYRQPFGRFSGVLPGGVELADGFGVMEEHSVRW</sequence>
<evidence type="ECO:0008006" key="3">
    <source>
        <dbReference type="Google" id="ProtNLM"/>
    </source>
</evidence>
<dbReference type="EMBL" id="CP015163">
    <property type="protein sequence ID" value="AXB47047.1"/>
    <property type="molecule type" value="Genomic_DNA"/>
</dbReference>
<dbReference type="KEGG" id="aab:A4R43_35200"/>
<dbReference type="PANTHER" id="PTHR35868:SF4">
    <property type="entry name" value="DUF2804 DOMAIN-CONTAINING PROTEIN"/>
    <property type="match status" value="1"/>
</dbReference>
<accession>A0A344LG73</accession>
<proteinExistence type="predicted"/>
<dbReference type="OrthoDB" id="5185752at2"/>
<dbReference type="InterPro" id="IPR021243">
    <property type="entry name" value="DUF2804"/>
</dbReference>
<dbReference type="RefSeq" id="WP_113696108.1">
    <property type="nucleotide sequence ID" value="NZ_CP015163.1"/>
</dbReference>
<name>A0A344LG73_9PSEU</name>
<dbReference type="PANTHER" id="PTHR35868">
    <property type="entry name" value="DUF2804 DOMAIN-CONTAINING PROTEIN-RELATED"/>
    <property type="match status" value="1"/>
</dbReference>
<dbReference type="AlphaFoldDB" id="A0A344LG73"/>
<evidence type="ECO:0000313" key="2">
    <source>
        <dbReference type="Proteomes" id="UP000250434"/>
    </source>
</evidence>
<keyword evidence="2" id="KW-1185">Reference proteome</keyword>
<reference evidence="1 2" key="1">
    <citation type="submission" date="2016-04" db="EMBL/GenBank/DDBJ databases">
        <title>Complete genome sequence and analysis of deep-sea sediment isolate, Amycolatopsis sp. WP1.</title>
        <authorList>
            <person name="Wang H."/>
            <person name="Chen S."/>
            <person name="Wu Q."/>
        </authorList>
    </citation>
    <scope>NUCLEOTIDE SEQUENCE [LARGE SCALE GENOMIC DNA]</scope>
    <source>
        <strain evidence="1 2">WP1</strain>
    </source>
</reference>
<organism evidence="1 2">
    <name type="scientific">Amycolatopsis albispora</name>
    <dbReference type="NCBI Taxonomy" id="1804986"/>
    <lineage>
        <taxon>Bacteria</taxon>
        <taxon>Bacillati</taxon>
        <taxon>Actinomycetota</taxon>
        <taxon>Actinomycetes</taxon>
        <taxon>Pseudonocardiales</taxon>
        <taxon>Pseudonocardiaceae</taxon>
        <taxon>Amycolatopsis</taxon>
    </lineage>
</organism>
<dbReference type="Proteomes" id="UP000250434">
    <property type="component" value="Chromosome"/>
</dbReference>